<feature type="transmembrane region" description="Helical" evidence="6">
    <location>
        <begin position="78"/>
        <end position="100"/>
    </location>
</feature>
<evidence type="ECO:0000313" key="8">
    <source>
        <dbReference type="Proteomes" id="UP000002026"/>
    </source>
</evidence>
<organism evidence="7 8">
    <name type="scientific">Slackia heliotrinireducens (strain ATCC 29202 / DSM 20476 / NCTC 11029 / RHS 1)</name>
    <name type="common">Peptococcus heliotrinreducens</name>
    <dbReference type="NCBI Taxonomy" id="471855"/>
    <lineage>
        <taxon>Bacteria</taxon>
        <taxon>Bacillati</taxon>
        <taxon>Actinomycetota</taxon>
        <taxon>Coriobacteriia</taxon>
        <taxon>Eggerthellales</taxon>
        <taxon>Eggerthellaceae</taxon>
        <taxon>Slackia</taxon>
    </lineage>
</organism>
<dbReference type="RefSeq" id="WP_012798844.1">
    <property type="nucleotide sequence ID" value="NC_013165.1"/>
</dbReference>
<evidence type="ECO:0000256" key="3">
    <source>
        <dbReference type="ARBA" id="ARBA00022989"/>
    </source>
</evidence>
<dbReference type="KEGG" id="shi:Shel_17230"/>
<proteinExistence type="predicted"/>
<dbReference type="Pfam" id="PF05128">
    <property type="entry name" value="DUF697"/>
    <property type="match status" value="1"/>
</dbReference>
<evidence type="ECO:0000256" key="2">
    <source>
        <dbReference type="ARBA" id="ARBA00022692"/>
    </source>
</evidence>
<keyword evidence="8" id="KW-1185">Reference proteome</keyword>
<keyword evidence="4 6" id="KW-0472">Membrane</keyword>
<dbReference type="AlphaFoldDB" id="C7N757"/>
<accession>C7N757</accession>
<evidence type="ECO:0000256" key="6">
    <source>
        <dbReference type="SAM" id="Phobius"/>
    </source>
</evidence>
<evidence type="ECO:0000256" key="1">
    <source>
        <dbReference type="ARBA" id="ARBA00004141"/>
    </source>
</evidence>
<dbReference type="EMBL" id="CP001684">
    <property type="protein sequence ID" value="ACV22742.1"/>
    <property type="molecule type" value="Genomic_DNA"/>
</dbReference>
<evidence type="ECO:0000256" key="4">
    <source>
        <dbReference type="ARBA" id="ARBA00023136"/>
    </source>
</evidence>
<comment type="subcellular location">
    <subcellularLocation>
        <location evidence="1">Membrane</location>
        <topology evidence="1">Multi-pass membrane protein</topology>
    </subcellularLocation>
</comment>
<dbReference type="GO" id="GO:0016020">
    <property type="term" value="C:membrane"/>
    <property type="evidence" value="ECO:0007669"/>
    <property type="project" value="UniProtKB-SubCell"/>
</dbReference>
<name>C7N757_SLAHD</name>
<feature type="region of interest" description="Disordered" evidence="5">
    <location>
        <begin position="1"/>
        <end position="41"/>
    </location>
</feature>
<protein>
    <submittedName>
        <fullName evidence="7">Predicted membrane protein</fullName>
    </submittedName>
</protein>
<dbReference type="InterPro" id="IPR021147">
    <property type="entry name" value="DUF697"/>
</dbReference>
<keyword evidence="2 6" id="KW-0812">Transmembrane</keyword>
<evidence type="ECO:0000256" key="5">
    <source>
        <dbReference type="SAM" id="MobiDB-lite"/>
    </source>
</evidence>
<reference evidence="7 8" key="1">
    <citation type="journal article" date="2009" name="Stand. Genomic Sci.">
        <title>Complete genome sequence of Slackia heliotrinireducens type strain (RHS 1).</title>
        <authorList>
            <person name="Pukall R."/>
            <person name="Lapidus A."/>
            <person name="Nolan M."/>
            <person name="Copeland A."/>
            <person name="Glavina Del Rio T."/>
            <person name="Lucas S."/>
            <person name="Chen F."/>
            <person name="Tice H."/>
            <person name="Cheng J.F."/>
            <person name="Chertkov O."/>
            <person name="Bruce D."/>
            <person name="Goodwin L."/>
            <person name="Kuske C."/>
            <person name="Brettin T."/>
            <person name="Detter J.C."/>
            <person name="Han C."/>
            <person name="Pitluck S."/>
            <person name="Pati A."/>
            <person name="Mavrommatis K."/>
            <person name="Ivanova N."/>
            <person name="Ovchinnikova G."/>
            <person name="Chen A."/>
            <person name="Palaniappan K."/>
            <person name="Schneider S."/>
            <person name="Rohde M."/>
            <person name="Chain P."/>
            <person name="D'haeseleer P."/>
            <person name="Goker M."/>
            <person name="Bristow J."/>
            <person name="Eisen J.A."/>
            <person name="Markowitz V."/>
            <person name="Kyrpides N.C."/>
            <person name="Klenk H.P."/>
            <person name="Hugenholtz P."/>
        </authorList>
    </citation>
    <scope>NUCLEOTIDE SEQUENCE [LARGE SCALE GENOMIC DNA]</scope>
    <source>
        <strain evidence="8">ATCC 29202 / DSM 20476 / NCTC 11029 / RHS 1</strain>
    </source>
</reference>
<feature type="transmembrane region" description="Helical" evidence="6">
    <location>
        <begin position="46"/>
        <end position="66"/>
    </location>
</feature>
<keyword evidence="3 6" id="KW-1133">Transmembrane helix</keyword>
<gene>
    <name evidence="7" type="ordered locus">Shel_17230</name>
</gene>
<dbReference type="eggNOG" id="COG3768">
    <property type="taxonomic scope" value="Bacteria"/>
</dbReference>
<sequence>MNPENEPAMAEPDEPKALPSADTPALPPAKTDPTARKAPGGSRTTTYIIVGCIVALLALTLLGSLMNVGDHLFRLHPILGWMFYAVLAVLVAVGIVWPLLSIAKRPIFSLYQLRDEHGHAKARHCRMLVDNLKENCDLTDEEIARLEGYLQDSENADDELIKFFDERIAPGIDDETKRAATTAFFVAAISHSPLISTVTMLSICLDLVRAIVEHCGFRPTNLGLAKLYGRVMLSALVIGGIEDADLSDMLGQLLGGGGAARAGGFVLGSATDGLVSAFLVFRVGVITKRWLTSEDGPAQMRTLRRTSYKEALRLMRDSDFASTVGETMKQVGFSMGDAVKQAGSNAVREAKEAGSNAAHSVTDKVASAARHTVEKTKGIFSRG</sequence>
<evidence type="ECO:0000313" key="7">
    <source>
        <dbReference type="EMBL" id="ACV22742.1"/>
    </source>
</evidence>
<dbReference type="Proteomes" id="UP000002026">
    <property type="component" value="Chromosome"/>
</dbReference>
<dbReference type="HOGENOM" id="CLU_721408_0_0_11"/>